<sequence>MILEAILVLTGVAALGSIVNIFMKDKEVHQESISIKKYMPGDLPVITLTNNGVALNFLIDTGSNISHICPSAAALIEHEHLGSNNNTKIAGLGAVNQGVTICTAKFKDTLNKEYKIQLSISAELEETSKYIKENTGIEVHGLLGTDFLQNYKYVIDFKSLEVYARK</sequence>
<protein>
    <submittedName>
        <fullName evidence="2">Aspartyl protease</fullName>
    </submittedName>
</protein>
<keyword evidence="1" id="KW-1133">Transmembrane helix</keyword>
<dbReference type="EMBL" id="MT774389">
    <property type="protein sequence ID" value="QOR59378.1"/>
    <property type="molecule type" value="Genomic_DNA"/>
</dbReference>
<name>A0A7M1RYD8_9CAUD</name>
<keyword evidence="3" id="KW-1185">Reference proteome</keyword>
<dbReference type="InterPro" id="IPR021109">
    <property type="entry name" value="Peptidase_aspartic_dom_sf"/>
</dbReference>
<dbReference type="SUPFAM" id="SSF50630">
    <property type="entry name" value="Acid proteases"/>
    <property type="match status" value="1"/>
</dbReference>
<accession>A0A7M1RYD8</accession>
<dbReference type="GeneID" id="65129940"/>
<evidence type="ECO:0000256" key="1">
    <source>
        <dbReference type="SAM" id="Phobius"/>
    </source>
</evidence>
<dbReference type="GO" id="GO:0004190">
    <property type="term" value="F:aspartic-type endopeptidase activity"/>
    <property type="evidence" value="ECO:0007669"/>
    <property type="project" value="InterPro"/>
</dbReference>
<organism evidence="2 3">
    <name type="scientific">uncultured phage cr116_1</name>
    <dbReference type="NCBI Taxonomy" id="2772073"/>
    <lineage>
        <taxon>Viruses</taxon>
        <taxon>Duplodnaviria</taxon>
        <taxon>Heunggongvirae</taxon>
        <taxon>Uroviricota</taxon>
        <taxon>Caudoviricetes</taxon>
        <taxon>Crassvirales</taxon>
        <taxon>Steigviridae</taxon>
        <taxon>Asinivirinae</taxon>
        <taxon>Pamirivirus</taxon>
        <taxon>Pamirivirus faecium</taxon>
    </lineage>
</organism>
<dbReference type="InterPro" id="IPR001969">
    <property type="entry name" value="Aspartic_peptidase_AS"/>
</dbReference>
<dbReference type="GO" id="GO:0006508">
    <property type="term" value="P:proteolysis"/>
    <property type="evidence" value="ECO:0007669"/>
    <property type="project" value="UniProtKB-KW"/>
</dbReference>
<keyword evidence="1" id="KW-0472">Membrane</keyword>
<evidence type="ECO:0000313" key="3">
    <source>
        <dbReference type="Proteomes" id="UP000593686"/>
    </source>
</evidence>
<reference evidence="2 3" key="1">
    <citation type="submission" date="2020-07" db="EMBL/GenBank/DDBJ databases">
        <title>Taxonomic proposal: Crassvirales, a new order of highly abundant and diverse bacterial viruses.</title>
        <authorList>
            <person name="Shkoporov A.N."/>
            <person name="Stockdale S.R."/>
            <person name="Guerin E."/>
            <person name="Ross R.P."/>
            <person name="Hill C."/>
        </authorList>
    </citation>
    <scope>NUCLEOTIDE SEQUENCE [LARGE SCALE GENOMIC DNA]</scope>
</reference>
<proteinExistence type="predicted"/>
<keyword evidence="1" id="KW-0812">Transmembrane</keyword>
<dbReference type="RefSeq" id="YP_010111536.1">
    <property type="nucleotide sequence ID" value="NC_055882.1"/>
</dbReference>
<dbReference type="Proteomes" id="UP000593686">
    <property type="component" value="Genome"/>
</dbReference>
<dbReference type="Gene3D" id="2.40.70.10">
    <property type="entry name" value="Acid Proteases"/>
    <property type="match status" value="1"/>
</dbReference>
<dbReference type="KEGG" id="vg:65129940"/>
<keyword evidence="2" id="KW-0645">Protease</keyword>
<feature type="transmembrane region" description="Helical" evidence="1">
    <location>
        <begin position="6"/>
        <end position="23"/>
    </location>
</feature>
<keyword evidence="2" id="KW-0378">Hydrolase</keyword>
<evidence type="ECO:0000313" key="2">
    <source>
        <dbReference type="EMBL" id="QOR59378.1"/>
    </source>
</evidence>
<dbReference type="PROSITE" id="PS00141">
    <property type="entry name" value="ASP_PROTEASE"/>
    <property type="match status" value="1"/>
</dbReference>